<dbReference type="InterPro" id="IPR036322">
    <property type="entry name" value="WD40_repeat_dom_sf"/>
</dbReference>
<dbReference type="Gene3D" id="2.130.10.10">
    <property type="entry name" value="YVTN repeat-like/Quinoprotein amine dehydrogenase"/>
    <property type="match status" value="1"/>
</dbReference>
<dbReference type="AlphaFoldDB" id="A0A956M2V7"/>
<dbReference type="SUPFAM" id="SSF50978">
    <property type="entry name" value="WD40 repeat-like"/>
    <property type="match status" value="1"/>
</dbReference>
<dbReference type="SMART" id="SM00320">
    <property type="entry name" value="WD40"/>
    <property type="match status" value="3"/>
</dbReference>
<reference evidence="1" key="1">
    <citation type="submission" date="2020-04" db="EMBL/GenBank/DDBJ databases">
        <authorList>
            <person name="Zhang T."/>
        </authorList>
    </citation>
    <scope>NUCLEOTIDE SEQUENCE</scope>
    <source>
        <strain evidence="1">HKST-UBA01</strain>
    </source>
</reference>
<sequence>MARQSLNRAIFFGGSVDPRDLRLITAGDSDTVRVWSDPRTVLYKLRVVDGPTYALDVDRRGEWIVTAGAGGRARVWQLSRPFAPRFQTNPPHHAPIRDAQITQDGTRMVTTDDSGQIRLWTFPNAVLIDSVDTGLASAPKLEFSVPSGAVLSVYLSDGRLQLYDGRNLRLYRERQISDAGGFSLDLAPDGRRSALGDGNGVITIARAGQCIPSLESPVCFGGYKIWRNTRPDTSGVRLLRVYGYGDSTWSFLADARSFSDPDSIIDRTQPPVDDPEAIPEDIVIAGPHDGVPYFYSITRFDRHFLNGSIFDVYPRSIMESFYKDPGNTEPTAIIPRPTGRAELPLLGEVIVVPNPYERGTVPWDAVGGAHVEFRNLPPVAKIAIHTVAGDQVRVLHHDEDEYGVTRSAESWDLRNGSGDEVAAGIYVYQVTTPSGEVIQGYFAVIH</sequence>
<name>A0A956M2V7_UNCEI</name>
<protein>
    <submittedName>
        <fullName evidence="1">Uncharacterized protein</fullName>
    </submittedName>
</protein>
<reference evidence="1" key="2">
    <citation type="journal article" date="2021" name="Microbiome">
        <title>Successional dynamics and alternative stable states in a saline activated sludge microbial community over 9 years.</title>
        <authorList>
            <person name="Wang Y."/>
            <person name="Ye J."/>
            <person name="Ju F."/>
            <person name="Liu L."/>
            <person name="Boyd J.A."/>
            <person name="Deng Y."/>
            <person name="Parks D.H."/>
            <person name="Jiang X."/>
            <person name="Yin X."/>
            <person name="Woodcroft B.J."/>
            <person name="Tyson G.W."/>
            <person name="Hugenholtz P."/>
            <person name="Polz M.F."/>
            <person name="Zhang T."/>
        </authorList>
    </citation>
    <scope>NUCLEOTIDE SEQUENCE</scope>
    <source>
        <strain evidence="1">HKST-UBA01</strain>
    </source>
</reference>
<accession>A0A956M2V7</accession>
<gene>
    <name evidence="1" type="ORF">KC729_19095</name>
</gene>
<comment type="caution">
    <text evidence="1">The sequence shown here is derived from an EMBL/GenBank/DDBJ whole genome shotgun (WGS) entry which is preliminary data.</text>
</comment>
<evidence type="ECO:0000313" key="1">
    <source>
        <dbReference type="EMBL" id="MCA9729798.1"/>
    </source>
</evidence>
<dbReference type="Gene3D" id="2.60.40.4070">
    <property type="match status" value="1"/>
</dbReference>
<dbReference type="Pfam" id="PF00400">
    <property type="entry name" value="WD40"/>
    <property type="match status" value="1"/>
</dbReference>
<dbReference type="InterPro" id="IPR001680">
    <property type="entry name" value="WD40_rpt"/>
</dbReference>
<organism evidence="1 2">
    <name type="scientific">Eiseniibacteriota bacterium</name>
    <dbReference type="NCBI Taxonomy" id="2212470"/>
    <lineage>
        <taxon>Bacteria</taxon>
        <taxon>Candidatus Eiseniibacteriota</taxon>
    </lineage>
</organism>
<dbReference type="EMBL" id="JAGQHR010000846">
    <property type="protein sequence ID" value="MCA9729798.1"/>
    <property type="molecule type" value="Genomic_DNA"/>
</dbReference>
<dbReference type="Proteomes" id="UP000697710">
    <property type="component" value="Unassembled WGS sequence"/>
</dbReference>
<dbReference type="InterPro" id="IPR015943">
    <property type="entry name" value="WD40/YVTN_repeat-like_dom_sf"/>
</dbReference>
<evidence type="ECO:0000313" key="2">
    <source>
        <dbReference type="Proteomes" id="UP000697710"/>
    </source>
</evidence>
<proteinExistence type="predicted"/>